<evidence type="ECO:0000256" key="1">
    <source>
        <dbReference type="ARBA" id="ARBA00000885"/>
    </source>
</evidence>
<feature type="active site" description="Glycyl thioester intermediate" evidence="5">
    <location>
        <position position="726"/>
    </location>
</feature>
<feature type="region of interest" description="Disordered" evidence="6">
    <location>
        <begin position="888"/>
        <end position="947"/>
    </location>
</feature>
<evidence type="ECO:0000256" key="3">
    <source>
        <dbReference type="ARBA" id="ARBA00022679"/>
    </source>
</evidence>
<proteinExistence type="predicted"/>
<protein>
    <recommendedName>
        <fullName evidence="2">HECT-type E3 ubiquitin transferase</fullName>
        <ecNumber evidence="2">2.3.2.26</ecNumber>
    </recommendedName>
</protein>
<evidence type="ECO:0000256" key="6">
    <source>
        <dbReference type="SAM" id="MobiDB-lite"/>
    </source>
</evidence>
<dbReference type="EMBL" id="JANBUY010000008">
    <property type="protein sequence ID" value="KAJ2868014.1"/>
    <property type="molecule type" value="Genomic_DNA"/>
</dbReference>
<evidence type="ECO:0000256" key="5">
    <source>
        <dbReference type="PROSITE-ProRule" id="PRU00104"/>
    </source>
</evidence>
<feature type="region of interest" description="Disordered" evidence="6">
    <location>
        <begin position="1"/>
        <end position="93"/>
    </location>
</feature>
<dbReference type="InterPro" id="IPR044611">
    <property type="entry name" value="E3A/B/C-like"/>
</dbReference>
<evidence type="ECO:0000256" key="4">
    <source>
        <dbReference type="ARBA" id="ARBA00022786"/>
    </source>
</evidence>
<comment type="caution">
    <text evidence="8">The sequence shown here is derived from an EMBL/GenBank/DDBJ whole genome shotgun (WGS) entry which is preliminary data.</text>
</comment>
<keyword evidence="4 5" id="KW-0833">Ubl conjugation pathway</keyword>
<organism evidence="8 9">
    <name type="scientific">Coemansia aciculifera</name>
    <dbReference type="NCBI Taxonomy" id="417176"/>
    <lineage>
        <taxon>Eukaryota</taxon>
        <taxon>Fungi</taxon>
        <taxon>Fungi incertae sedis</taxon>
        <taxon>Zoopagomycota</taxon>
        <taxon>Kickxellomycotina</taxon>
        <taxon>Kickxellomycetes</taxon>
        <taxon>Kickxellales</taxon>
        <taxon>Kickxellaceae</taxon>
        <taxon>Coemansia</taxon>
    </lineage>
</organism>
<evidence type="ECO:0000259" key="7">
    <source>
        <dbReference type="PROSITE" id="PS50237"/>
    </source>
</evidence>
<dbReference type="CDD" id="cd00078">
    <property type="entry name" value="HECTc"/>
    <property type="match status" value="1"/>
</dbReference>
<dbReference type="Pfam" id="PF24808">
    <property type="entry name" value="DUF7707"/>
    <property type="match status" value="1"/>
</dbReference>
<dbReference type="PANTHER" id="PTHR45700">
    <property type="entry name" value="UBIQUITIN-PROTEIN LIGASE E3C"/>
    <property type="match status" value="1"/>
</dbReference>
<dbReference type="Pfam" id="PF00632">
    <property type="entry name" value="HECT"/>
    <property type="match status" value="1"/>
</dbReference>
<keyword evidence="9" id="KW-1185">Reference proteome</keyword>
<dbReference type="FunFam" id="3.30.2410.10:FF:000003">
    <property type="entry name" value="probable E3 ubiquitin-protein ligase HERC4 isoform X1"/>
    <property type="match status" value="1"/>
</dbReference>
<evidence type="ECO:0000313" key="8">
    <source>
        <dbReference type="EMBL" id="KAJ2868014.1"/>
    </source>
</evidence>
<dbReference type="SUPFAM" id="SSF56204">
    <property type="entry name" value="Hect, E3 ligase catalytic domain"/>
    <property type="match status" value="1"/>
</dbReference>
<evidence type="ECO:0000313" key="9">
    <source>
        <dbReference type="Proteomes" id="UP001140074"/>
    </source>
</evidence>
<dbReference type="Gene3D" id="3.90.1750.10">
    <property type="entry name" value="Hect, E3 ligase catalytic domains"/>
    <property type="match status" value="1"/>
</dbReference>
<feature type="compositionally biased region" description="Polar residues" evidence="6">
    <location>
        <begin position="22"/>
        <end position="41"/>
    </location>
</feature>
<dbReference type="Proteomes" id="UP001140074">
    <property type="component" value="Unassembled WGS sequence"/>
</dbReference>
<name>A0A9W8IW36_9FUNG</name>
<gene>
    <name evidence="8" type="ORF">GGH94_000434</name>
</gene>
<dbReference type="PROSITE" id="PS50237">
    <property type="entry name" value="HECT"/>
    <property type="match status" value="1"/>
</dbReference>
<dbReference type="Gene3D" id="3.30.2160.10">
    <property type="entry name" value="Hect, E3 ligase catalytic domain"/>
    <property type="match status" value="1"/>
</dbReference>
<accession>A0A9W8IW36</accession>
<dbReference type="InterPro" id="IPR000569">
    <property type="entry name" value="HECT_dom"/>
</dbReference>
<comment type="catalytic activity">
    <reaction evidence="1">
        <text>S-ubiquitinyl-[E2 ubiquitin-conjugating enzyme]-L-cysteine + [acceptor protein]-L-lysine = [E2 ubiquitin-conjugating enzyme]-L-cysteine + N(6)-ubiquitinyl-[acceptor protein]-L-lysine.</text>
        <dbReference type="EC" id="2.3.2.26"/>
    </reaction>
</comment>
<dbReference type="InterPro" id="IPR035983">
    <property type="entry name" value="Hect_E3_ubiquitin_ligase"/>
</dbReference>
<dbReference type="Gene3D" id="3.30.2410.10">
    <property type="entry name" value="Hect, E3 ligase catalytic domain"/>
    <property type="match status" value="1"/>
</dbReference>
<keyword evidence="3" id="KW-0808">Transferase</keyword>
<dbReference type="SMART" id="SM00119">
    <property type="entry name" value="HECTc"/>
    <property type="match status" value="1"/>
</dbReference>
<dbReference type="EC" id="2.3.2.26" evidence="2"/>
<dbReference type="AlphaFoldDB" id="A0A9W8IW36"/>
<dbReference type="GO" id="GO:0061630">
    <property type="term" value="F:ubiquitin protein ligase activity"/>
    <property type="evidence" value="ECO:0007669"/>
    <property type="project" value="UniProtKB-EC"/>
</dbReference>
<dbReference type="PANTHER" id="PTHR45700:SF8">
    <property type="entry name" value="HECT-TYPE E3 UBIQUITIN TRANSFERASE"/>
    <property type="match status" value="1"/>
</dbReference>
<evidence type="ECO:0000256" key="2">
    <source>
        <dbReference type="ARBA" id="ARBA00012485"/>
    </source>
</evidence>
<dbReference type="GO" id="GO:0000209">
    <property type="term" value="P:protein polyubiquitination"/>
    <property type="evidence" value="ECO:0007669"/>
    <property type="project" value="InterPro"/>
</dbReference>
<dbReference type="InterPro" id="IPR056124">
    <property type="entry name" value="DUF7707"/>
</dbReference>
<feature type="domain" description="HECT" evidence="7">
    <location>
        <begin position="429"/>
        <end position="758"/>
    </location>
</feature>
<sequence>MTESPEASRKRARGDRRPRYSEASTSARGMTTRSRSQSIAQPATHLECTPGVSVSIHKAARTSAGRMPTKSSLDEAKTDSETEDVEEKEPSESDVVLTSKLISELASDSDITTKLELVFSDPCTLARSFPQLDPALAAKCPVDVTDVCKMYAFLFSRASDELLEDLRSLTISTISMMDSDPCDEHDNQMNAILILLLNPKITDYAHEYGAYAFPELCSAILALTPTQRMALMQYFASAGGVVNSERRATSLTSAAPVAGGEDIAPFWHYIRTFQSYITRETNRVARRATNTNASGEVVLQKVCLHHLNTCSLPVVAQCLALMNSYNNTHKLVPYSAFYNDAVNEHIDVTDDVPRFRVPESVSFCSYPFLLSPTTKSEVIKAESGIMMRTELQDSFFRAMFSGVTCPYLVLEVRRDSLVRDTLYQLDLKLSQDLRKQLKVRFVGEEGVDEGGVQKEFFQLIVRDVFSSKYGIFKANDESQYHWFIPQASPTPDALEEMRLTGQLIGLAVYNAVILDVHFPPALYKKLLGIRIDRDDLKEVDPSLYHGLSQLMLLSAEELEYLERTFEVEYDDMGQLRTHELIPNGAHTMLTVDNREVFFDKYVDFVFNSSCARQFTEFKAGFDRICSMSYVRFMRPQELELLVCGCSDLDFGALEGATIYDGGYSKDAQVIQHFWKVVGEFSDELKRKLLSFATSSDRVPIGGLGKLHFVIAKNGGDSDRLPTSHTCFNVLLLPEYSTIDKLRERLLTAIHNSEGFVSADERAHACQEQVGFCYNICKSVVNTSTNFCNMRTMGWNCACASGAGERKVRHYEWPVAAAECRASLGICNAVCAEKTNGNERVACYTSCTTDYLCNTVEAPVSSLRVQTINEKPAGYIPPTDDKEIELPLGMKFGSGASDQDEGSKRHAKLSDPGTLPKIVPREDDAPDAARAGGKSKGGGMIKGAKDGASGRDLKHGFGSGFGGEVVASSSVGKTQHLFAGGLAVANYMATLALVTVTFM</sequence>
<reference evidence="8" key="1">
    <citation type="submission" date="2022-07" db="EMBL/GenBank/DDBJ databases">
        <title>Phylogenomic reconstructions and comparative analyses of Kickxellomycotina fungi.</title>
        <authorList>
            <person name="Reynolds N.K."/>
            <person name="Stajich J.E."/>
            <person name="Barry K."/>
            <person name="Grigoriev I.V."/>
            <person name="Crous P."/>
            <person name="Smith M.E."/>
        </authorList>
    </citation>
    <scope>NUCLEOTIDE SEQUENCE</scope>
    <source>
        <strain evidence="8">RSA 476</strain>
    </source>
</reference>